<feature type="compositionally biased region" description="Basic and acidic residues" evidence="2">
    <location>
        <begin position="144"/>
        <end position="160"/>
    </location>
</feature>
<name>A0A370U7B2_9GAMM</name>
<accession>A0A370U7B2</accession>
<comment type="caution">
    <text evidence="4">The sequence shown here is derived from an EMBL/GenBank/DDBJ whole genome shotgun (WGS) entry which is preliminary data.</text>
</comment>
<dbReference type="InterPro" id="IPR021136">
    <property type="entry name" value="Flagellar_hook_control-like_C"/>
</dbReference>
<dbReference type="Proteomes" id="UP000254326">
    <property type="component" value="Unassembled WGS sequence"/>
</dbReference>
<feature type="compositionally biased region" description="Polar residues" evidence="2">
    <location>
        <begin position="514"/>
        <end position="525"/>
    </location>
</feature>
<feature type="compositionally biased region" description="Basic and acidic residues" evidence="2">
    <location>
        <begin position="58"/>
        <end position="75"/>
    </location>
</feature>
<feature type="region of interest" description="Disordered" evidence="2">
    <location>
        <begin position="200"/>
        <end position="234"/>
    </location>
</feature>
<dbReference type="Gene3D" id="3.30.750.140">
    <property type="match status" value="1"/>
</dbReference>
<dbReference type="Pfam" id="PF02120">
    <property type="entry name" value="Flg_hook"/>
    <property type="match status" value="1"/>
</dbReference>
<gene>
    <name evidence="4" type="ORF">DN730_12965</name>
</gene>
<dbReference type="CDD" id="cd17470">
    <property type="entry name" value="T3SS_Flik_C"/>
    <property type="match status" value="1"/>
</dbReference>
<dbReference type="InterPro" id="IPR038610">
    <property type="entry name" value="FliK-like_C_sf"/>
</dbReference>
<proteinExistence type="predicted"/>
<feature type="domain" description="Flagellar hook-length control protein-like C-terminal" evidence="3">
    <location>
        <begin position="437"/>
        <end position="519"/>
    </location>
</feature>
<keyword evidence="5" id="KW-1185">Reference proteome</keyword>
<feature type="region of interest" description="Disordered" evidence="2">
    <location>
        <begin position="513"/>
        <end position="545"/>
    </location>
</feature>
<evidence type="ECO:0000259" key="3">
    <source>
        <dbReference type="Pfam" id="PF02120"/>
    </source>
</evidence>
<feature type="compositionally biased region" description="Polar residues" evidence="2">
    <location>
        <begin position="40"/>
        <end position="57"/>
    </location>
</feature>
<dbReference type="InterPro" id="IPR052563">
    <property type="entry name" value="FliK"/>
</dbReference>
<reference evidence="4 5" key="1">
    <citation type="submission" date="2018-06" db="EMBL/GenBank/DDBJ databases">
        <title>Marinomonas sp. YLB-05 draft genome sequence.</title>
        <authorList>
            <person name="Yu L."/>
            <person name="Tang X."/>
        </authorList>
    </citation>
    <scope>NUCLEOTIDE SEQUENCE [LARGE SCALE GENOMIC DNA]</scope>
    <source>
        <strain evidence="4 5">YLB-05</strain>
    </source>
</reference>
<feature type="compositionally biased region" description="Polar residues" evidence="2">
    <location>
        <begin position="7"/>
        <end position="30"/>
    </location>
</feature>
<dbReference type="PANTHER" id="PTHR37533">
    <property type="entry name" value="FLAGELLAR HOOK-LENGTH CONTROL PROTEIN"/>
    <property type="match status" value="1"/>
</dbReference>
<feature type="coiled-coil region" evidence="1">
    <location>
        <begin position="478"/>
        <end position="505"/>
    </location>
</feature>
<evidence type="ECO:0000256" key="2">
    <source>
        <dbReference type="SAM" id="MobiDB-lite"/>
    </source>
</evidence>
<evidence type="ECO:0000313" key="5">
    <source>
        <dbReference type="Proteomes" id="UP000254326"/>
    </source>
</evidence>
<protein>
    <recommendedName>
        <fullName evidence="3">Flagellar hook-length control protein-like C-terminal domain-containing protein</fullName>
    </recommendedName>
</protein>
<sequence>MEVPMINSPSISLVSVAQPSEKSSSAQTAKPSGEKFGSVFDNTQKDSTNATLNPAHTDNQKIIESEANQEDRVVTKGDSSLEDESGLQNSTTDQESAKVEETSDAAETGDVDDSLVDNNSESSEKLDTVDTVEATNSDVEGSPEEDKAVSEDGNVLHDDGQNIAADNVLASASAQDVKRDESGLEDEAATEKVNIDIVKDGSEPSLANSDPALTEIEPEKKELSGEKAAQVSSEVPISVNSRVAQASDQSETEVKPTVASKDELVGVVGTKATMPEATISSASKIPSAISVDEAGQHASNPLSDKAVDPTNLKWVLDQLNGTKSERPMFAGSTGSVPDQVGLSTDLKLTDAANMSELMGSGDIDLSGSFEEIMSAKKPLDQLMANITAQSQSLGSQGLTSSVATLSSFSPARGDVPAQLTMHSPPTSPHWAEEMNQKVSWVVREGIKTAHIQLDPPELGSLAVKVTVDQDSNTHVSFVASSAQAKEALEGQMQRLREMLQQQGLDLDAVDVEVSQRNDQSGQSGSFGDKAGDGGESEGIASLEGDIDDELENVSYMAPAVQGIDYYA</sequence>
<evidence type="ECO:0000256" key="1">
    <source>
        <dbReference type="SAM" id="Coils"/>
    </source>
</evidence>
<organism evidence="4 5">
    <name type="scientific">Marinomonas piezotolerans</name>
    <dbReference type="NCBI Taxonomy" id="2213058"/>
    <lineage>
        <taxon>Bacteria</taxon>
        <taxon>Pseudomonadati</taxon>
        <taxon>Pseudomonadota</taxon>
        <taxon>Gammaproteobacteria</taxon>
        <taxon>Oceanospirillales</taxon>
        <taxon>Oceanospirillaceae</taxon>
        <taxon>Marinomonas</taxon>
    </lineage>
</organism>
<keyword evidence="1" id="KW-0175">Coiled coil</keyword>
<dbReference type="EMBL" id="QKRA01000006">
    <property type="protein sequence ID" value="RDL43652.1"/>
    <property type="molecule type" value="Genomic_DNA"/>
</dbReference>
<feature type="region of interest" description="Disordered" evidence="2">
    <location>
        <begin position="1"/>
        <end position="162"/>
    </location>
</feature>
<feature type="compositionally biased region" description="Acidic residues" evidence="2">
    <location>
        <begin position="102"/>
        <end position="115"/>
    </location>
</feature>
<dbReference type="PANTHER" id="PTHR37533:SF2">
    <property type="entry name" value="FLAGELLAR HOOK-LENGTH CONTROL PROTEIN"/>
    <property type="match status" value="1"/>
</dbReference>
<dbReference type="AlphaFoldDB" id="A0A370U7B2"/>
<evidence type="ECO:0000313" key="4">
    <source>
        <dbReference type="EMBL" id="RDL43652.1"/>
    </source>
</evidence>